<dbReference type="EMBL" id="BMNY01000003">
    <property type="protein sequence ID" value="GGM77755.1"/>
    <property type="molecule type" value="Genomic_DNA"/>
</dbReference>
<dbReference type="NCBIfam" id="NF004230">
    <property type="entry name" value="PRK05678.1"/>
    <property type="match status" value="1"/>
</dbReference>
<comment type="catalytic activity">
    <reaction evidence="4 7">
        <text>succinate + ATP + CoA = succinyl-CoA + ADP + phosphate</text>
        <dbReference type="Rhea" id="RHEA:17661"/>
        <dbReference type="ChEBI" id="CHEBI:30031"/>
        <dbReference type="ChEBI" id="CHEBI:30616"/>
        <dbReference type="ChEBI" id="CHEBI:43474"/>
        <dbReference type="ChEBI" id="CHEBI:57287"/>
        <dbReference type="ChEBI" id="CHEBI:57292"/>
        <dbReference type="ChEBI" id="CHEBI:456216"/>
        <dbReference type="EC" id="6.2.1.5"/>
    </reaction>
</comment>
<keyword evidence="3 4" id="KW-0547">Nucleotide-binding</keyword>
<dbReference type="FunFam" id="3.40.50.261:FF:000006">
    <property type="entry name" value="Succinate--CoA ligase [ADP-forming] subunit alpha"/>
    <property type="match status" value="1"/>
</dbReference>
<organism evidence="9 10">
    <name type="scientific">Thermogymnomonas acidicola</name>
    <dbReference type="NCBI Taxonomy" id="399579"/>
    <lineage>
        <taxon>Archaea</taxon>
        <taxon>Methanobacteriati</taxon>
        <taxon>Thermoplasmatota</taxon>
        <taxon>Thermoplasmata</taxon>
        <taxon>Thermoplasmatales</taxon>
        <taxon>Thermogymnomonas</taxon>
    </lineage>
</organism>
<dbReference type="PROSITE" id="PS01216">
    <property type="entry name" value="SUCCINYL_COA_LIG_1"/>
    <property type="match status" value="1"/>
</dbReference>
<dbReference type="InterPro" id="IPR036291">
    <property type="entry name" value="NAD(P)-bd_dom_sf"/>
</dbReference>
<comment type="subunit">
    <text evidence="4 7">Heterotetramer of two alpha and two beta subunits.</text>
</comment>
<feature type="domain" description="CoA-binding" evidence="8">
    <location>
        <begin position="4"/>
        <end position="100"/>
    </location>
</feature>
<dbReference type="FunFam" id="3.40.50.720:FF:000277">
    <property type="entry name" value="Succinate--CoA ligase [ADP-forming] subunit alpha"/>
    <property type="match status" value="1"/>
</dbReference>
<evidence type="ECO:0000256" key="4">
    <source>
        <dbReference type="HAMAP-Rule" id="MF_01988"/>
    </source>
</evidence>
<comment type="function">
    <text evidence="4 7">Succinyl-CoA synthetase functions in the citric acid cycle (TCA), coupling the hydrolysis of succinyl-CoA to the synthesis of either ATP or GTP and thus represents the only step of substrate-level phosphorylation in the TCA. The alpha subunit of the enzyme binds the substrates coenzyme A and phosphate, while succinate binding and nucleotide specificity is provided by the beta subunit.</text>
</comment>
<reference evidence="9" key="2">
    <citation type="submission" date="2022-09" db="EMBL/GenBank/DDBJ databases">
        <authorList>
            <person name="Sun Q."/>
            <person name="Ohkuma M."/>
        </authorList>
    </citation>
    <scope>NUCLEOTIDE SEQUENCE</scope>
    <source>
        <strain evidence="9">JCM 13583</strain>
    </source>
</reference>
<keyword evidence="2 4" id="KW-0436">Ligase</keyword>
<dbReference type="InterPro" id="IPR033847">
    <property type="entry name" value="Citrt_syn/SCS-alpha_CS"/>
</dbReference>
<dbReference type="NCBIfam" id="TIGR01019">
    <property type="entry name" value="sucCoAalpha"/>
    <property type="match status" value="1"/>
</dbReference>
<comment type="catalytic activity">
    <reaction evidence="4">
        <text>GTP + succinate + CoA = succinyl-CoA + GDP + phosphate</text>
        <dbReference type="Rhea" id="RHEA:22120"/>
        <dbReference type="ChEBI" id="CHEBI:30031"/>
        <dbReference type="ChEBI" id="CHEBI:37565"/>
        <dbReference type="ChEBI" id="CHEBI:43474"/>
        <dbReference type="ChEBI" id="CHEBI:57287"/>
        <dbReference type="ChEBI" id="CHEBI:57292"/>
        <dbReference type="ChEBI" id="CHEBI:58189"/>
    </reaction>
</comment>
<feature type="binding site" evidence="4">
    <location>
        <begin position="96"/>
        <end position="98"/>
    </location>
    <ligand>
        <name>CoA</name>
        <dbReference type="ChEBI" id="CHEBI:57287"/>
    </ligand>
</feature>
<dbReference type="SUPFAM" id="SSF52210">
    <property type="entry name" value="Succinyl-CoA synthetase domains"/>
    <property type="match status" value="1"/>
</dbReference>
<dbReference type="Gene3D" id="3.40.50.720">
    <property type="entry name" value="NAD(P)-binding Rossmann-like Domain"/>
    <property type="match status" value="1"/>
</dbReference>
<evidence type="ECO:0000256" key="2">
    <source>
        <dbReference type="ARBA" id="ARBA00022598"/>
    </source>
</evidence>
<dbReference type="InterPro" id="IPR005810">
    <property type="entry name" value="CoA_lig_alpha"/>
</dbReference>
<feature type="binding site" evidence="4">
    <location>
        <position position="43"/>
    </location>
    <ligand>
        <name>CoA</name>
        <dbReference type="ChEBI" id="CHEBI:57287"/>
    </ligand>
</feature>
<evidence type="ECO:0000256" key="7">
    <source>
        <dbReference type="RuleBase" id="RU000699"/>
    </source>
</evidence>
<dbReference type="SUPFAM" id="SSF51735">
    <property type="entry name" value="NAD(P)-binding Rossmann-fold domains"/>
    <property type="match status" value="1"/>
</dbReference>
<evidence type="ECO:0000256" key="6">
    <source>
        <dbReference type="RuleBase" id="RU000677"/>
    </source>
</evidence>
<evidence type="ECO:0000256" key="3">
    <source>
        <dbReference type="ARBA" id="ARBA00022741"/>
    </source>
</evidence>
<dbReference type="InterPro" id="IPR017440">
    <property type="entry name" value="Cit_synth/succinyl-CoA_lig_AS"/>
</dbReference>
<dbReference type="Gene3D" id="3.40.50.261">
    <property type="entry name" value="Succinyl-CoA synthetase domains"/>
    <property type="match status" value="1"/>
</dbReference>
<dbReference type="PROSITE" id="PS00399">
    <property type="entry name" value="SUCCINYL_COA_LIG_2"/>
    <property type="match status" value="1"/>
</dbReference>
<evidence type="ECO:0000313" key="10">
    <source>
        <dbReference type="Proteomes" id="UP000632195"/>
    </source>
</evidence>
<name>A0AA37BSA4_9ARCH</name>
<comment type="pathway">
    <text evidence="4 7">Carbohydrate metabolism; tricarboxylic acid cycle; succinate from succinyl-CoA (ligase route): step 1/1.</text>
</comment>
<evidence type="ECO:0000256" key="1">
    <source>
        <dbReference type="ARBA" id="ARBA00022532"/>
    </source>
</evidence>
<dbReference type="PANTHER" id="PTHR11117:SF2">
    <property type="entry name" value="SUCCINATE--COA LIGASE [ADP_GDP-FORMING] SUBUNIT ALPHA, MITOCHONDRIAL"/>
    <property type="match status" value="1"/>
</dbReference>
<dbReference type="InterPro" id="IPR016102">
    <property type="entry name" value="Succinyl-CoA_synth-like"/>
</dbReference>
<dbReference type="AlphaFoldDB" id="A0AA37BSA4"/>
<evidence type="ECO:0000259" key="8">
    <source>
        <dbReference type="SMART" id="SM00881"/>
    </source>
</evidence>
<evidence type="ECO:0000313" key="9">
    <source>
        <dbReference type="EMBL" id="GGM77755.1"/>
    </source>
</evidence>
<feature type="binding site" evidence="4">
    <location>
        <begin position="17"/>
        <end position="20"/>
    </location>
    <ligand>
        <name>CoA</name>
        <dbReference type="ChEBI" id="CHEBI:57287"/>
    </ligand>
</feature>
<dbReference type="GO" id="GO:0004775">
    <property type="term" value="F:succinate-CoA ligase (ADP-forming) activity"/>
    <property type="evidence" value="ECO:0007669"/>
    <property type="project" value="UniProtKB-UniRule"/>
</dbReference>
<dbReference type="InterPro" id="IPR005811">
    <property type="entry name" value="SUCC_ACL_C"/>
</dbReference>
<gene>
    <name evidence="4" type="primary">sucD</name>
    <name evidence="9" type="ORF">GCM10007108_14890</name>
</gene>
<comment type="caution">
    <text evidence="9">The sequence shown here is derived from an EMBL/GenBank/DDBJ whole genome shotgun (WGS) entry which is preliminary data.</text>
</comment>
<protein>
    <recommendedName>
        <fullName evidence="4">Succinate--CoA ligase [ADP-forming] subunit alpha</fullName>
        <ecNumber evidence="4">6.2.1.5</ecNumber>
    </recommendedName>
    <alternativeName>
        <fullName evidence="4">Succinyl-CoA synthetase subunit alpha</fullName>
        <shortName evidence="4">SCS-alpha</shortName>
    </alternativeName>
</protein>
<dbReference type="SMART" id="SM00881">
    <property type="entry name" value="CoA_binding"/>
    <property type="match status" value="1"/>
</dbReference>
<proteinExistence type="inferred from homology"/>
<dbReference type="GO" id="GO:0009361">
    <property type="term" value="C:succinate-CoA ligase complex (ADP-forming)"/>
    <property type="evidence" value="ECO:0007669"/>
    <property type="project" value="TreeGrafter"/>
</dbReference>
<reference evidence="9" key="1">
    <citation type="journal article" date="2014" name="Int. J. Syst. Evol. Microbiol.">
        <title>Complete genome sequence of Corynebacterium casei LMG S-19264T (=DSM 44701T), isolated from a smear-ripened cheese.</title>
        <authorList>
            <consortium name="US DOE Joint Genome Institute (JGI-PGF)"/>
            <person name="Walter F."/>
            <person name="Albersmeier A."/>
            <person name="Kalinowski J."/>
            <person name="Ruckert C."/>
        </authorList>
    </citation>
    <scope>NUCLEOTIDE SEQUENCE</scope>
    <source>
        <strain evidence="9">JCM 13583</strain>
    </source>
</reference>
<dbReference type="PIRSF" id="PIRSF001553">
    <property type="entry name" value="SucCS_alpha"/>
    <property type="match status" value="1"/>
</dbReference>
<dbReference type="EC" id="6.2.1.5" evidence="4"/>
<dbReference type="PANTHER" id="PTHR11117">
    <property type="entry name" value="SUCCINYL-COA LIGASE SUBUNIT ALPHA"/>
    <property type="match status" value="1"/>
</dbReference>
<dbReference type="InterPro" id="IPR003781">
    <property type="entry name" value="CoA-bd"/>
</dbReference>
<keyword evidence="1 4" id="KW-0816">Tricarboxylic acid cycle</keyword>
<sequence>MSVIVDENTRVIVQGITGHQGSFHTGEMLKFGTKVVAGVAPGKGGQKFMDRVPIVNSVQDSLQYEPNATMIAVPAPYVRDAAMEAIDAGLRVIYILTEHVPFHDTMEIVHQAKLRGATVLGPNGPGITAVGKCKIGIMPNQIFRKGNVAVASRSGTLTYEIVDAITRSGMGESTVIGLGGDPVVGLTFIDVLEMFNRDPETEKIVLVGEIGGSNEERAAEYIKKNVKKQVVAYIAGRSAPPGKRMGHAGAIIEKGVGTAESKIRAFNEAGVKVAEYPVDVPKLLR</sequence>
<feature type="binding site" evidence="4">
    <location>
        <position position="159"/>
    </location>
    <ligand>
        <name>substrate</name>
        <note>ligand shared with subunit beta</note>
    </ligand>
</feature>
<comment type="similarity">
    <text evidence="4 6">Belongs to the succinate/malate CoA ligase alpha subunit family.</text>
</comment>
<dbReference type="GO" id="GO:0000166">
    <property type="term" value="F:nucleotide binding"/>
    <property type="evidence" value="ECO:0007669"/>
    <property type="project" value="UniProtKB-KW"/>
</dbReference>
<keyword evidence="10" id="KW-1185">Reference proteome</keyword>
<evidence type="ECO:0000256" key="5">
    <source>
        <dbReference type="PIRSR" id="PIRSR001553-1"/>
    </source>
</evidence>
<dbReference type="HAMAP" id="MF_01988">
    <property type="entry name" value="Succ_CoA_alpha"/>
    <property type="match status" value="1"/>
</dbReference>
<dbReference type="RefSeq" id="WP_188681626.1">
    <property type="nucleotide sequence ID" value="NZ_BMNY01000003.1"/>
</dbReference>
<dbReference type="Proteomes" id="UP000632195">
    <property type="component" value="Unassembled WGS sequence"/>
</dbReference>
<dbReference type="PRINTS" id="PR01798">
    <property type="entry name" value="SCOASYNTHASE"/>
</dbReference>
<dbReference type="Pfam" id="PF00549">
    <property type="entry name" value="Ligase_CoA"/>
    <property type="match status" value="1"/>
</dbReference>
<dbReference type="GO" id="GO:0004776">
    <property type="term" value="F:succinate-CoA ligase (GDP-forming) activity"/>
    <property type="evidence" value="ECO:0007669"/>
    <property type="project" value="TreeGrafter"/>
</dbReference>
<dbReference type="Pfam" id="PF02629">
    <property type="entry name" value="CoA_binding"/>
    <property type="match status" value="1"/>
</dbReference>
<accession>A0AA37BSA4</accession>
<dbReference type="GO" id="GO:0006099">
    <property type="term" value="P:tricarboxylic acid cycle"/>
    <property type="evidence" value="ECO:0007669"/>
    <property type="project" value="UniProtKB-UniRule"/>
</dbReference>
<feature type="active site" description="Tele-phosphohistidine intermediate" evidence="4 5">
    <location>
        <position position="247"/>
    </location>
</feature>